<sequence length="194" mass="21752">MSLHAETPESSETSTLYAYRSRSHQAIVGLTVLLPIAFILILVLATDDLSEAVATTGIQRAALIVHGIYFAMLPFGFELGVQDLPPFSWNVFKLPPFGQLPKRADNLYWMMTCLSAELFFIGALCYFLIASQDFVPRWTLLLPLAQCAYNMKNDLLWVGLGPKFSPIGERNTVMALDWVFIGACFVIYLTHYFA</sequence>
<organism evidence="2 3">
    <name type="scientific">Tetraparma gracilis</name>
    <dbReference type="NCBI Taxonomy" id="2962635"/>
    <lineage>
        <taxon>Eukaryota</taxon>
        <taxon>Sar</taxon>
        <taxon>Stramenopiles</taxon>
        <taxon>Ochrophyta</taxon>
        <taxon>Bolidophyceae</taxon>
        <taxon>Parmales</taxon>
        <taxon>Triparmaceae</taxon>
        <taxon>Tetraparma</taxon>
    </lineage>
</organism>
<dbReference type="Proteomes" id="UP001165060">
    <property type="component" value="Unassembled WGS sequence"/>
</dbReference>
<reference evidence="2 3" key="1">
    <citation type="journal article" date="2023" name="Commun. Biol.">
        <title>Genome analysis of Parmales, the sister group of diatoms, reveals the evolutionary specialization of diatoms from phago-mixotrophs to photoautotrophs.</title>
        <authorList>
            <person name="Ban H."/>
            <person name="Sato S."/>
            <person name="Yoshikawa S."/>
            <person name="Yamada K."/>
            <person name="Nakamura Y."/>
            <person name="Ichinomiya M."/>
            <person name="Sato N."/>
            <person name="Blanc-Mathieu R."/>
            <person name="Endo H."/>
            <person name="Kuwata A."/>
            <person name="Ogata H."/>
        </authorList>
    </citation>
    <scope>NUCLEOTIDE SEQUENCE [LARGE SCALE GENOMIC DNA]</scope>
</reference>
<keyword evidence="1" id="KW-1133">Transmembrane helix</keyword>
<evidence type="ECO:0000313" key="2">
    <source>
        <dbReference type="EMBL" id="GMI30370.1"/>
    </source>
</evidence>
<gene>
    <name evidence="2" type="ORF">TeGR_g4549</name>
</gene>
<comment type="caution">
    <text evidence="2">The sequence shown here is derived from an EMBL/GenBank/DDBJ whole genome shotgun (WGS) entry which is preliminary data.</text>
</comment>
<feature type="transmembrane region" description="Helical" evidence="1">
    <location>
        <begin position="173"/>
        <end position="193"/>
    </location>
</feature>
<accession>A0ABQ6MQZ4</accession>
<feature type="transmembrane region" description="Helical" evidence="1">
    <location>
        <begin position="26"/>
        <end position="45"/>
    </location>
</feature>
<dbReference type="EMBL" id="BRYB01004400">
    <property type="protein sequence ID" value="GMI30370.1"/>
    <property type="molecule type" value="Genomic_DNA"/>
</dbReference>
<keyword evidence="1" id="KW-0812">Transmembrane</keyword>
<evidence type="ECO:0000313" key="3">
    <source>
        <dbReference type="Proteomes" id="UP001165060"/>
    </source>
</evidence>
<evidence type="ECO:0000256" key="1">
    <source>
        <dbReference type="SAM" id="Phobius"/>
    </source>
</evidence>
<feature type="transmembrane region" description="Helical" evidence="1">
    <location>
        <begin position="57"/>
        <end position="77"/>
    </location>
</feature>
<keyword evidence="3" id="KW-1185">Reference proteome</keyword>
<protein>
    <submittedName>
        <fullName evidence="2">Uncharacterized protein</fullName>
    </submittedName>
</protein>
<name>A0ABQ6MQZ4_9STRA</name>
<feature type="transmembrane region" description="Helical" evidence="1">
    <location>
        <begin position="107"/>
        <end position="129"/>
    </location>
</feature>
<proteinExistence type="predicted"/>
<keyword evidence="1" id="KW-0472">Membrane</keyword>